<gene>
    <name evidence="6" type="primary">nnrD</name>
    <name evidence="8" type="ORF">SAMN05216431_1041</name>
</gene>
<feature type="binding site" evidence="6">
    <location>
        <position position="155"/>
    </location>
    <ligand>
        <name>(6S)-NADPHX</name>
        <dbReference type="ChEBI" id="CHEBI:64076"/>
    </ligand>
</feature>
<feature type="binding site" evidence="6">
    <location>
        <begin position="189"/>
        <end position="193"/>
    </location>
    <ligand>
        <name>AMP</name>
        <dbReference type="ChEBI" id="CHEBI:456215"/>
    </ligand>
</feature>
<evidence type="ECO:0000313" key="8">
    <source>
        <dbReference type="EMBL" id="SEM52875.1"/>
    </source>
</evidence>
<dbReference type="EC" id="4.2.1.136" evidence="6"/>
<evidence type="ECO:0000256" key="4">
    <source>
        <dbReference type="ARBA" id="ARBA00023027"/>
    </source>
</evidence>
<protein>
    <recommendedName>
        <fullName evidence="6">ADP-dependent (S)-NAD(P)H-hydrate dehydratase</fullName>
        <ecNumber evidence="6">4.2.1.136</ecNumber>
    </recommendedName>
    <alternativeName>
        <fullName evidence="6">ADP-dependent NAD(P)HX dehydratase</fullName>
    </alternativeName>
</protein>
<keyword evidence="5 6" id="KW-0456">Lyase</keyword>
<keyword evidence="3 6" id="KW-0521">NADP</keyword>
<evidence type="ECO:0000256" key="1">
    <source>
        <dbReference type="ARBA" id="ARBA00022741"/>
    </source>
</evidence>
<comment type="caution">
    <text evidence="8">The sequence shown here is derived from an EMBL/GenBank/DDBJ whole genome shotgun (WGS) entry which is preliminary data.</text>
</comment>
<feature type="binding site" evidence="6">
    <location>
        <position position="40"/>
    </location>
    <ligand>
        <name>(6S)-NADPHX</name>
        <dbReference type="ChEBI" id="CHEBI:64076"/>
    </ligand>
</feature>
<organism evidence="8 9">
    <name type="scientific">Ligilactobacillus ruminis</name>
    <dbReference type="NCBI Taxonomy" id="1623"/>
    <lineage>
        <taxon>Bacteria</taxon>
        <taxon>Bacillati</taxon>
        <taxon>Bacillota</taxon>
        <taxon>Bacilli</taxon>
        <taxon>Lactobacillales</taxon>
        <taxon>Lactobacillaceae</taxon>
        <taxon>Ligilactobacillus</taxon>
    </lineage>
</organism>
<dbReference type="SUPFAM" id="SSF53613">
    <property type="entry name" value="Ribokinase-like"/>
    <property type="match status" value="1"/>
</dbReference>
<name>A0ABY1AAG9_9LACO</name>
<proteinExistence type="inferred from homology"/>
<dbReference type="EMBL" id="FOCC01000004">
    <property type="protein sequence ID" value="SEM52875.1"/>
    <property type="molecule type" value="Genomic_DNA"/>
</dbReference>
<evidence type="ECO:0000256" key="3">
    <source>
        <dbReference type="ARBA" id="ARBA00022857"/>
    </source>
</evidence>
<comment type="catalytic activity">
    <reaction evidence="6">
        <text>(6S)-NADHX + ADP = AMP + phosphate + NADH + H(+)</text>
        <dbReference type="Rhea" id="RHEA:32223"/>
        <dbReference type="ChEBI" id="CHEBI:15378"/>
        <dbReference type="ChEBI" id="CHEBI:43474"/>
        <dbReference type="ChEBI" id="CHEBI:57945"/>
        <dbReference type="ChEBI" id="CHEBI:64074"/>
        <dbReference type="ChEBI" id="CHEBI:456215"/>
        <dbReference type="ChEBI" id="CHEBI:456216"/>
        <dbReference type="EC" id="4.2.1.136"/>
    </reaction>
</comment>
<keyword evidence="2 6" id="KW-0067">ATP-binding</keyword>
<comment type="catalytic activity">
    <reaction evidence="6">
        <text>(6S)-NADPHX + ADP = AMP + phosphate + NADPH + H(+)</text>
        <dbReference type="Rhea" id="RHEA:32235"/>
        <dbReference type="ChEBI" id="CHEBI:15378"/>
        <dbReference type="ChEBI" id="CHEBI:43474"/>
        <dbReference type="ChEBI" id="CHEBI:57783"/>
        <dbReference type="ChEBI" id="CHEBI:64076"/>
        <dbReference type="ChEBI" id="CHEBI:456215"/>
        <dbReference type="ChEBI" id="CHEBI:456216"/>
        <dbReference type="EC" id="4.2.1.136"/>
    </reaction>
</comment>
<dbReference type="Pfam" id="PF01256">
    <property type="entry name" value="Carb_kinase"/>
    <property type="match status" value="1"/>
</dbReference>
<evidence type="ECO:0000259" key="7">
    <source>
        <dbReference type="PROSITE" id="PS51383"/>
    </source>
</evidence>
<dbReference type="PROSITE" id="PS51383">
    <property type="entry name" value="YJEF_C_3"/>
    <property type="match status" value="1"/>
</dbReference>
<feature type="binding site" evidence="6">
    <location>
        <position position="101"/>
    </location>
    <ligand>
        <name>(6S)-NADPHX</name>
        <dbReference type="ChEBI" id="CHEBI:64076"/>
    </ligand>
</feature>
<feature type="domain" description="YjeF C-terminal" evidence="7">
    <location>
        <begin position="5"/>
        <end position="278"/>
    </location>
</feature>
<evidence type="ECO:0000256" key="6">
    <source>
        <dbReference type="HAMAP-Rule" id="MF_01965"/>
    </source>
</evidence>
<dbReference type="PANTHER" id="PTHR12592:SF0">
    <property type="entry name" value="ATP-DEPENDENT (S)-NAD(P)H-HYDRATE DEHYDRATASE"/>
    <property type="match status" value="1"/>
</dbReference>
<keyword evidence="1 6" id="KW-0547">Nucleotide-binding</keyword>
<dbReference type="InterPro" id="IPR000631">
    <property type="entry name" value="CARKD"/>
</dbReference>
<evidence type="ECO:0000313" key="9">
    <source>
        <dbReference type="Proteomes" id="UP000182089"/>
    </source>
</evidence>
<keyword evidence="4 6" id="KW-0520">NAD</keyword>
<feature type="binding site" evidence="6">
    <location>
        <position position="219"/>
    </location>
    <ligand>
        <name>(6S)-NADPHX</name>
        <dbReference type="ChEBI" id="CHEBI:64076"/>
    </ligand>
</feature>
<sequence>MEEITYAAVRKIITKRPQKSHKGTFGRVLIIGGNKYMGGAAIMASQAAVYAGAGLVTCASSKRNRSALHTRLPEAMFLDYHDSKALLKAINTSDAIVLGPGLGESAWAKKLIQLTFENVPTSANLIVDGSALTLVAQNKDLKLSLPACHLIFTPHEMEWQRLSQIAINQQKPAQNLKVAQKLQATVVLKKHGTEIYHPSGRVAKLTIGGPHMATGGMGDTLTGICAAFLAQFKDKDPELVLEAAVFSHSQVADELAQSRYVVLPSQIAFEMPRYMHRVQA</sequence>
<dbReference type="InterPro" id="IPR029056">
    <property type="entry name" value="Ribokinase-like"/>
</dbReference>
<comment type="similarity">
    <text evidence="6">Belongs to the NnrD/CARKD family.</text>
</comment>
<dbReference type="CDD" id="cd01171">
    <property type="entry name" value="YXKO-related"/>
    <property type="match status" value="1"/>
</dbReference>
<comment type="subunit">
    <text evidence="6">Homotetramer.</text>
</comment>
<keyword evidence="8" id="KW-0808">Transferase</keyword>
<comment type="cofactor">
    <cofactor evidence="6">
        <name>Mg(2+)</name>
        <dbReference type="ChEBI" id="CHEBI:18420"/>
    </cofactor>
</comment>
<dbReference type="Gene3D" id="3.40.1190.20">
    <property type="match status" value="1"/>
</dbReference>
<reference evidence="8 9" key="1">
    <citation type="submission" date="2016-10" db="EMBL/GenBank/DDBJ databases">
        <authorList>
            <person name="Varghese N."/>
            <person name="Submissions S."/>
        </authorList>
    </citation>
    <scope>NUCLEOTIDE SEQUENCE [LARGE SCALE GENOMIC DNA]</scope>
    <source>
        <strain evidence="8 9">WC1T17</strain>
    </source>
</reference>
<feature type="binding site" evidence="6">
    <location>
        <position position="218"/>
    </location>
    <ligand>
        <name>AMP</name>
        <dbReference type="ChEBI" id="CHEBI:456215"/>
    </ligand>
</feature>
<dbReference type="PANTHER" id="PTHR12592">
    <property type="entry name" value="ATP-DEPENDENT (S)-NAD(P)H-HYDRATE DEHYDRATASE FAMILY MEMBER"/>
    <property type="match status" value="1"/>
</dbReference>
<evidence type="ECO:0000256" key="2">
    <source>
        <dbReference type="ARBA" id="ARBA00022840"/>
    </source>
</evidence>
<dbReference type="Proteomes" id="UP000182089">
    <property type="component" value="Unassembled WGS sequence"/>
</dbReference>
<dbReference type="NCBIfam" id="TIGR00196">
    <property type="entry name" value="yjeF_cterm"/>
    <property type="match status" value="1"/>
</dbReference>
<accession>A0ABY1AAG9</accession>
<dbReference type="HAMAP" id="MF_01965">
    <property type="entry name" value="NADHX_dehydratase"/>
    <property type="match status" value="1"/>
</dbReference>
<keyword evidence="8" id="KW-0418">Kinase</keyword>
<evidence type="ECO:0000256" key="5">
    <source>
        <dbReference type="ARBA" id="ARBA00023239"/>
    </source>
</evidence>
<dbReference type="GO" id="GO:0016301">
    <property type="term" value="F:kinase activity"/>
    <property type="evidence" value="ECO:0007669"/>
    <property type="project" value="UniProtKB-KW"/>
</dbReference>
<comment type="function">
    <text evidence="6">Catalyzes the dehydration of the S-form of NAD(P)HX at the expense of ADP, which is converted to AMP. Together with NAD(P)HX epimerase, which catalyzes the epimerization of the S- and R-forms, the enzyme allows the repair of both epimers of NAD(P)HX, a damaged form of NAD(P)H that is a result of enzymatic or heat-dependent hydration.</text>
</comment>